<dbReference type="AlphaFoldDB" id="A0A2P4R9B3"/>
<evidence type="ECO:0008006" key="14">
    <source>
        <dbReference type="Google" id="ProtNLM"/>
    </source>
</evidence>
<feature type="compositionally biased region" description="Low complexity" evidence="7">
    <location>
        <begin position="51"/>
        <end position="83"/>
    </location>
</feature>
<dbReference type="InterPro" id="IPR041033">
    <property type="entry name" value="SpaA_PFL_dom_1"/>
</dbReference>
<dbReference type="Gene3D" id="2.60.40.1280">
    <property type="match status" value="1"/>
</dbReference>
<dbReference type="InterPro" id="IPR008966">
    <property type="entry name" value="Adhesion_dom_sf"/>
</dbReference>
<keyword evidence="3" id="KW-0134">Cell wall</keyword>
<feature type="compositionally biased region" description="Low complexity" evidence="7">
    <location>
        <begin position="644"/>
        <end position="674"/>
    </location>
</feature>
<feature type="domain" description="SpaA-like prealbumin fold" evidence="11">
    <location>
        <begin position="362"/>
        <end position="447"/>
    </location>
</feature>
<feature type="compositionally biased region" description="Low complexity" evidence="7">
    <location>
        <begin position="718"/>
        <end position="749"/>
    </location>
</feature>
<dbReference type="PANTHER" id="PTHR36108">
    <property type="entry name" value="COLOSSIN-B-RELATED"/>
    <property type="match status" value="1"/>
</dbReference>
<evidence type="ECO:0000256" key="9">
    <source>
        <dbReference type="SAM" id="SignalP"/>
    </source>
</evidence>
<dbReference type="NCBIfam" id="TIGR01167">
    <property type="entry name" value="LPXTG_anchor"/>
    <property type="match status" value="1"/>
</dbReference>
<dbReference type="GO" id="GO:0007155">
    <property type="term" value="P:cell adhesion"/>
    <property type="evidence" value="ECO:0007669"/>
    <property type="project" value="InterPro"/>
</dbReference>
<evidence type="ECO:0000256" key="4">
    <source>
        <dbReference type="ARBA" id="ARBA00022525"/>
    </source>
</evidence>
<evidence type="ECO:0000256" key="6">
    <source>
        <dbReference type="ARBA" id="ARBA00023088"/>
    </source>
</evidence>
<evidence type="ECO:0000256" key="3">
    <source>
        <dbReference type="ARBA" id="ARBA00022512"/>
    </source>
</evidence>
<feature type="chain" id="PRO_5015177731" description="LPXTG cell wall anchor domain-containing protein" evidence="9">
    <location>
        <begin position="33"/>
        <end position="833"/>
    </location>
</feature>
<organism evidence="13">
    <name type="scientific">Companilactobacillus formosensis</name>
    <dbReference type="NCBI Taxonomy" id="1617889"/>
    <lineage>
        <taxon>Bacteria</taxon>
        <taxon>Bacillati</taxon>
        <taxon>Bacillota</taxon>
        <taxon>Bacilli</taxon>
        <taxon>Lactobacillales</taxon>
        <taxon>Lactobacillaceae</taxon>
        <taxon>Companilactobacillus</taxon>
    </lineage>
</organism>
<name>A0A2P4R9B3_9LACO</name>
<feature type="region of interest" description="Disordered" evidence="7">
    <location>
        <begin position="636"/>
        <end position="775"/>
    </location>
</feature>
<dbReference type="EMBL" id="PPWZ01000008">
    <property type="protein sequence ID" value="POH37849.1"/>
    <property type="molecule type" value="Genomic_DNA"/>
</dbReference>
<dbReference type="InterPro" id="IPR008456">
    <property type="entry name" value="Collagen-bd_dom"/>
</dbReference>
<evidence type="ECO:0000259" key="11">
    <source>
        <dbReference type="Pfam" id="PF17802"/>
    </source>
</evidence>
<evidence type="ECO:0000256" key="8">
    <source>
        <dbReference type="SAM" id="Phobius"/>
    </source>
</evidence>
<proteinExistence type="inferred from homology"/>
<dbReference type="Gene3D" id="2.60.40.740">
    <property type="match status" value="1"/>
</dbReference>
<dbReference type="Pfam" id="PF17802">
    <property type="entry name" value="SpaA"/>
    <property type="match status" value="3"/>
</dbReference>
<dbReference type="SUPFAM" id="SSF49401">
    <property type="entry name" value="Bacterial adhesins"/>
    <property type="match status" value="2"/>
</dbReference>
<evidence type="ECO:0000259" key="12">
    <source>
        <dbReference type="Pfam" id="PF17961"/>
    </source>
</evidence>
<comment type="similarity">
    <text evidence="2">Belongs to the serine-aspartate repeat-containing protein (SDr) family.</text>
</comment>
<protein>
    <recommendedName>
        <fullName evidence="14">LPXTG cell wall anchor domain-containing protein</fullName>
    </recommendedName>
</protein>
<accession>A0A2P4R9B3</accession>
<evidence type="ECO:0000256" key="5">
    <source>
        <dbReference type="ARBA" id="ARBA00022729"/>
    </source>
</evidence>
<dbReference type="GO" id="GO:0005518">
    <property type="term" value="F:collagen binding"/>
    <property type="evidence" value="ECO:0007669"/>
    <property type="project" value="InterPro"/>
</dbReference>
<dbReference type="PANTHER" id="PTHR36108:SF13">
    <property type="entry name" value="COLOSSIN-B-RELATED"/>
    <property type="match status" value="1"/>
</dbReference>
<evidence type="ECO:0000259" key="10">
    <source>
        <dbReference type="Pfam" id="PF05737"/>
    </source>
</evidence>
<evidence type="ECO:0000313" key="13">
    <source>
        <dbReference type="EMBL" id="POH37849.1"/>
    </source>
</evidence>
<feature type="region of interest" description="Disordered" evidence="7">
    <location>
        <begin position="340"/>
        <end position="366"/>
    </location>
</feature>
<reference evidence="13" key="1">
    <citation type="submission" date="2018-01" db="EMBL/GenBank/DDBJ databases">
        <title>Genome sequnecing of Lactobacillus formosensis KACC 18721.</title>
        <authorList>
            <person name="Kim S.-J."/>
            <person name="Heo J."/>
        </authorList>
    </citation>
    <scope>NUCLEOTIDE SEQUENCE</scope>
    <source>
        <strain evidence="13">KACC 18721</strain>
    </source>
</reference>
<keyword evidence="5 9" id="KW-0732">Signal</keyword>
<feature type="domain" description="SpaA-like prealbumin fold" evidence="11">
    <location>
        <begin position="553"/>
        <end position="640"/>
    </location>
</feature>
<feature type="domain" description="Collagen binding" evidence="10">
    <location>
        <begin position="215"/>
        <end position="334"/>
    </location>
</feature>
<feature type="domain" description="SDR-like Ig" evidence="12">
    <location>
        <begin position="115"/>
        <end position="197"/>
    </location>
</feature>
<keyword evidence="8" id="KW-0472">Membrane</keyword>
<feature type="signal peptide" evidence="9">
    <location>
        <begin position="1"/>
        <end position="32"/>
    </location>
</feature>
<feature type="transmembrane region" description="Helical" evidence="8">
    <location>
        <begin position="809"/>
        <end position="828"/>
    </location>
</feature>
<dbReference type="Pfam" id="PF17961">
    <property type="entry name" value="Big_8"/>
    <property type="match status" value="1"/>
</dbReference>
<dbReference type="Gene3D" id="2.60.40.10">
    <property type="entry name" value="Immunoglobulins"/>
    <property type="match status" value="3"/>
</dbReference>
<evidence type="ECO:0000256" key="2">
    <source>
        <dbReference type="ARBA" id="ARBA00007257"/>
    </source>
</evidence>
<dbReference type="InterPro" id="IPR011252">
    <property type="entry name" value="Fibrogen-bd_dom1"/>
</dbReference>
<evidence type="ECO:0000256" key="1">
    <source>
        <dbReference type="ARBA" id="ARBA00004168"/>
    </source>
</evidence>
<evidence type="ECO:0000256" key="7">
    <source>
        <dbReference type="SAM" id="MobiDB-lite"/>
    </source>
</evidence>
<keyword evidence="8" id="KW-1133">Transmembrane helix</keyword>
<keyword evidence="4" id="KW-0964">Secreted</keyword>
<dbReference type="InterPro" id="IPR041171">
    <property type="entry name" value="SDR_Ig"/>
</dbReference>
<dbReference type="Pfam" id="PF05737">
    <property type="entry name" value="Collagen_bind"/>
    <property type="match status" value="1"/>
</dbReference>
<gene>
    <name evidence="13" type="ORF">C2R26_01140</name>
</gene>
<feature type="region of interest" description="Disordered" evidence="7">
    <location>
        <begin position="37"/>
        <end position="84"/>
    </location>
</feature>
<feature type="domain" description="SpaA-like prealbumin fold" evidence="11">
    <location>
        <begin position="456"/>
        <end position="538"/>
    </location>
</feature>
<sequence>MKKKKLLIAISTIGLFLAVLFMLIPQARTAYAATVSSSISTENNPPGVPKTTASTPATVDTPPTTSTTTKATTNIPSSNTPSTKVEISVSGLNGTDAKVTDILGNPITPSDNLYTWSNYHVDYNWSIPDGVPIKSGDTVSFYLPEGLVASGNLSFPIYDNNGKEIGIATIRNGEASGTITFNDALENTEANRKGTLSLISKGTNTGDSNEGENWIFNKNGWVAGYDNNDVPNEITWNIAFNPNQHNLNNVVITDTLGPNQEYIPSSLNAIAGSYGPSGFINNGEQLHPVVTTDGNKVIITFPGNVTSAVDIYYRVKLINTNPDGTTTWTDHATMISSEGEHNVDSSTSWGGAGTGTGDQKVGSVKLTKTDPTGKISLAGAEYQLEDSKGSVLFTNGVTDENGILNVHNLPYGTYTLTEVKAPDGYQINPNPITFTIPDDNVIDLELTQPDTPETGAVILKKIDPDSKVNLSGATFNLLDSNGNVIKEGLVTSENGEISVDELPAGDYSFVETQPPAGYELNPTPINFTVIAGQTTPVELDKFNVATTVVNNTGNVTLTKTDVTTNELLPGAVYDLLDSEGNIIQSNLITDKNGQITVTNLEAGDYAFVETKAPENFMINKTPIKFTIVKDISSNLEAKDQPILEEPGNPDEPGGTEPPTTNPEEPGNPGGTKPPITNPEEPGNPGGTKPPITNPEEPGNPGGTKPPITNPEEPGNHGGTKPPTTGPEEPGNPGGTEPPTTGPEEPSKPGITPPITLPSVPGGIGPENPGSGISTLPKLPGTITGNVTLPETGSGSQKGKLPQTGENNQLFIMISGFFIILFLIFKHLIKKLNA</sequence>
<comment type="subcellular location">
    <subcellularLocation>
        <location evidence="1">Secreted</location>
        <location evidence="1">Cell wall</location>
        <topology evidence="1">Peptidoglycan-anchor</topology>
    </subcellularLocation>
</comment>
<keyword evidence="8" id="KW-0812">Transmembrane</keyword>
<dbReference type="InterPro" id="IPR013783">
    <property type="entry name" value="Ig-like_fold"/>
</dbReference>
<dbReference type="SUPFAM" id="SSF49478">
    <property type="entry name" value="Cna protein B-type domain"/>
    <property type="match status" value="3"/>
</dbReference>
<keyword evidence="6" id="KW-0572">Peptidoglycan-anchor</keyword>
<comment type="caution">
    <text evidence="13">The sequence shown here is derived from an EMBL/GenBank/DDBJ whole genome shotgun (WGS) entry which is preliminary data.</text>
</comment>